<keyword evidence="1" id="KW-0472">Membrane</keyword>
<feature type="transmembrane region" description="Helical" evidence="1">
    <location>
        <begin position="31"/>
        <end position="55"/>
    </location>
</feature>
<keyword evidence="1" id="KW-1133">Transmembrane helix</keyword>
<accession>A0A0F8X3P4</accession>
<comment type="caution">
    <text evidence="2">The sequence shown here is derived from an EMBL/GenBank/DDBJ whole genome shotgun (WGS) entry which is preliminary data.</text>
</comment>
<gene>
    <name evidence="2" type="ORF">LCGC14_2993210</name>
</gene>
<sequence length="219" mass="24849">MTKFDFPVGFTFAALVSVCFSAGFIVGSSSIGSAISAIVISMLSSYIFFFLTITLKERSEKKKVKDISNPLITQITRTLEAGIHNSILLPNKSIRSIPNKKNLTEEQLYNYLTDSVLNAPISGPRTYYPRNKISAAIETNSDALILNTTSPIKIMLEDLKPYLYLLDINLVKLIYEIEYSNYMRFCGDNLEHCGRFTFDKEYFVEFFILVKKLESSIKI</sequence>
<reference evidence="2" key="1">
    <citation type="journal article" date="2015" name="Nature">
        <title>Complex archaea that bridge the gap between prokaryotes and eukaryotes.</title>
        <authorList>
            <person name="Spang A."/>
            <person name="Saw J.H."/>
            <person name="Jorgensen S.L."/>
            <person name="Zaremba-Niedzwiedzka K."/>
            <person name="Martijn J."/>
            <person name="Lind A.E."/>
            <person name="van Eijk R."/>
            <person name="Schleper C."/>
            <person name="Guy L."/>
            <person name="Ettema T.J."/>
        </authorList>
    </citation>
    <scope>NUCLEOTIDE SEQUENCE</scope>
</reference>
<keyword evidence="1" id="KW-0812">Transmembrane</keyword>
<protein>
    <submittedName>
        <fullName evidence="2">Uncharacterized protein</fullName>
    </submittedName>
</protein>
<evidence type="ECO:0000256" key="1">
    <source>
        <dbReference type="SAM" id="Phobius"/>
    </source>
</evidence>
<name>A0A0F8X3P4_9ZZZZ</name>
<proteinExistence type="predicted"/>
<organism evidence="2">
    <name type="scientific">marine sediment metagenome</name>
    <dbReference type="NCBI Taxonomy" id="412755"/>
    <lineage>
        <taxon>unclassified sequences</taxon>
        <taxon>metagenomes</taxon>
        <taxon>ecological metagenomes</taxon>
    </lineage>
</organism>
<dbReference type="EMBL" id="LAZR01061457">
    <property type="protein sequence ID" value="KKK63543.1"/>
    <property type="molecule type" value="Genomic_DNA"/>
</dbReference>
<dbReference type="AlphaFoldDB" id="A0A0F8X3P4"/>
<evidence type="ECO:0000313" key="2">
    <source>
        <dbReference type="EMBL" id="KKK63543.1"/>
    </source>
</evidence>